<protein>
    <submittedName>
        <fullName evidence="2">Uncharacterized protein</fullName>
    </submittedName>
</protein>
<dbReference type="InParanoid" id="E1ZS59"/>
<reference evidence="2 3" key="1">
    <citation type="journal article" date="2010" name="Plant Cell">
        <title>The Chlorella variabilis NC64A genome reveals adaptation to photosymbiosis, coevolution with viruses, and cryptic sex.</title>
        <authorList>
            <person name="Blanc G."/>
            <person name="Duncan G."/>
            <person name="Agarkova I."/>
            <person name="Borodovsky M."/>
            <person name="Gurnon J."/>
            <person name="Kuo A."/>
            <person name="Lindquist E."/>
            <person name="Lucas S."/>
            <person name="Pangilinan J."/>
            <person name="Polle J."/>
            <person name="Salamov A."/>
            <person name="Terry A."/>
            <person name="Yamada T."/>
            <person name="Dunigan D.D."/>
            <person name="Grigoriev I.V."/>
            <person name="Claverie J.M."/>
            <person name="Van Etten J.L."/>
        </authorList>
    </citation>
    <scope>NUCLEOTIDE SEQUENCE [LARGE SCALE GENOMIC DNA]</scope>
    <source>
        <strain evidence="2 3">NC64A</strain>
    </source>
</reference>
<feature type="compositionally biased region" description="Low complexity" evidence="1">
    <location>
        <begin position="126"/>
        <end position="137"/>
    </location>
</feature>
<sequence length="224" mass="22395">MLRLLLPTSRSCAGSPRLPGRSGAVDSWTPAPPLPAQRPGLKRKLEGGPAPLVVLLSLPSSSSASACPRHAAPQPVLALVIPGPPVSLPPATWPPALADAAADGTSTTALPSLRSLHLPPPPAAPVAPVQAPSMRLLPAPPPPAPAARPASPDRPASATGGDAALWPDCSLLTTGADWSLGTDVLGPCGMAWEGGLDPAEAARLDAALAALDAEPSPPPAAFWL</sequence>
<evidence type="ECO:0000313" key="3">
    <source>
        <dbReference type="Proteomes" id="UP000008141"/>
    </source>
</evidence>
<dbReference type="Proteomes" id="UP000008141">
    <property type="component" value="Unassembled WGS sequence"/>
</dbReference>
<evidence type="ECO:0000256" key="1">
    <source>
        <dbReference type="SAM" id="MobiDB-lite"/>
    </source>
</evidence>
<evidence type="ECO:0000313" key="2">
    <source>
        <dbReference type="EMBL" id="EFN51357.1"/>
    </source>
</evidence>
<name>E1ZS59_CHLVA</name>
<accession>E1ZS59</accession>
<feature type="compositionally biased region" description="Low complexity" evidence="1">
    <location>
        <begin position="97"/>
        <end position="109"/>
    </location>
</feature>
<keyword evidence="3" id="KW-1185">Reference proteome</keyword>
<dbReference type="AlphaFoldDB" id="E1ZS59"/>
<organism evidence="3">
    <name type="scientific">Chlorella variabilis</name>
    <name type="common">Green alga</name>
    <dbReference type="NCBI Taxonomy" id="554065"/>
    <lineage>
        <taxon>Eukaryota</taxon>
        <taxon>Viridiplantae</taxon>
        <taxon>Chlorophyta</taxon>
        <taxon>core chlorophytes</taxon>
        <taxon>Trebouxiophyceae</taxon>
        <taxon>Chlorellales</taxon>
        <taxon>Chlorellaceae</taxon>
        <taxon>Chlorella clade</taxon>
        <taxon>Chlorella</taxon>
    </lineage>
</organism>
<dbReference type="STRING" id="554065.E1ZS59"/>
<dbReference type="EMBL" id="GL433865">
    <property type="protein sequence ID" value="EFN51357.1"/>
    <property type="molecule type" value="Genomic_DNA"/>
</dbReference>
<gene>
    <name evidence="2" type="ORF">CHLNCDRAFT_141112</name>
</gene>
<feature type="compositionally biased region" description="Low complexity" evidence="1">
    <location>
        <begin position="147"/>
        <end position="158"/>
    </location>
</feature>
<dbReference type="RefSeq" id="XP_005843459.1">
    <property type="nucleotide sequence ID" value="XM_005843397.1"/>
</dbReference>
<feature type="region of interest" description="Disordered" evidence="1">
    <location>
        <begin position="97"/>
        <end position="162"/>
    </location>
</feature>
<proteinExistence type="predicted"/>
<dbReference type="KEGG" id="cvr:CHLNCDRAFT_141112"/>
<feature type="region of interest" description="Disordered" evidence="1">
    <location>
        <begin position="1"/>
        <end position="36"/>
    </location>
</feature>
<dbReference type="GeneID" id="17350776"/>